<dbReference type="Proteomes" id="UP001232493">
    <property type="component" value="Chromosome"/>
</dbReference>
<dbReference type="RefSeq" id="WP_281000428.1">
    <property type="nucleotide sequence ID" value="NZ_CP069362.1"/>
</dbReference>
<evidence type="ECO:0008006" key="3">
    <source>
        <dbReference type="Google" id="ProtNLM"/>
    </source>
</evidence>
<dbReference type="EMBL" id="CP069362">
    <property type="protein sequence ID" value="WGS65731.1"/>
    <property type="molecule type" value="Genomic_DNA"/>
</dbReference>
<reference evidence="1 2" key="1">
    <citation type="submission" date="2021-02" db="EMBL/GenBank/DDBJ databases">
        <title>Characterization of Marinitoga sp. nov. str. BP5-C20A.</title>
        <authorList>
            <person name="Erauso G."/>
            <person name="Postec A."/>
        </authorList>
    </citation>
    <scope>NUCLEOTIDE SEQUENCE [LARGE SCALE GENOMIC DNA]</scope>
    <source>
        <strain evidence="1 2">BP5-C20A</strain>
    </source>
</reference>
<gene>
    <name evidence="1" type="ORF">JRV97_04035</name>
</gene>
<accession>A0ABY8PSW6</accession>
<sequence length="103" mass="10869">MGIRMDAIYEGNVSGYGQVNQGRYVTGAESWEKLQQRNAQKIEEFNQKGIEGWKETVYGTVSGAIVGGLWGAATSGGPGVIPGIVVGGIQGAIGVDVVEWLKK</sequence>
<evidence type="ECO:0000313" key="2">
    <source>
        <dbReference type="Proteomes" id="UP001232493"/>
    </source>
</evidence>
<protein>
    <recommendedName>
        <fullName evidence="3">Glycine zipper domain-containing protein</fullName>
    </recommendedName>
</protein>
<proteinExistence type="predicted"/>
<organism evidence="1 2">
    <name type="scientific">Marinitoga aeolica</name>
    <dbReference type="NCBI Taxonomy" id="2809031"/>
    <lineage>
        <taxon>Bacteria</taxon>
        <taxon>Thermotogati</taxon>
        <taxon>Thermotogota</taxon>
        <taxon>Thermotogae</taxon>
        <taxon>Petrotogales</taxon>
        <taxon>Petrotogaceae</taxon>
        <taxon>Marinitoga</taxon>
    </lineage>
</organism>
<keyword evidence="2" id="KW-1185">Reference proteome</keyword>
<evidence type="ECO:0000313" key="1">
    <source>
        <dbReference type="EMBL" id="WGS65731.1"/>
    </source>
</evidence>
<name>A0ABY8PSW6_9BACT</name>